<keyword evidence="3" id="KW-0808">Transferase</keyword>
<evidence type="ECO:0000256" key="1">
    <source>
        <dbReference type="ARBA" id="ARBA00022737"/>
    </source>
</evidence>
<evidence type="ECO:0000256" key="4">
    <source>
        <dbReference type="SAM" id="MobiDB-lite"/>
    </source>
</evidence>
<keyword evidence="1" id="KW-0677">Repeat</keyword>
<keyword evidence="7" id="KW-1185">Reference proteome</keyword>
<gene>
    <name evidence="6" type="ORF">MiSe_64170</name>
</gene>
<feature type="region of interest" description="Disordered" evidence="4">
    <location>
        <begin position="1"/>
        <end position="32"/>
    </location>
</feature>
<dbReference type="PANTHER" id="PTHR43855">
    <property type="entry name" value="THIOSULFATE SULFURTRANSFERASE"/>
    <property type="match status" value="1"/>
</dbReference>
<proteinExistence type="predicted"/>
<dbReference type="SUPFAM" id="SSF52821">
    <property type="entry name" value="Rhodanese/Cell cycle control phosphatase"/>
    <property type="match status" value="1"/>
</dbReference>
<dbReference type="PROSITE" id="PS50206">
    <property type="entry name" value="RHODANESE_3"/>
    <property type="match status" value="1"/>
</dbReference>
<dbReference type="InterPro" id="IPR036873">
    <property type="entry name" value="Rhodanese-like_dom_sf"/>
</dbReference>
<accession>A0AAV3XN45</accession>
<dbReference type="EMBL" id="BLAY01000128">
    <property type="protein sequence ID" value="GET41605.1"/>
    <property type="molecule type" value="Genomic_DNA"/>
</dbReference>
<dbReference type="InterPro" id="IPR051126">
    <property type="entry name" value="Thiosulfate_sulfurtransferase"/>
</dbReference>
<evidence type="ECO:0000313" key="7">
    <source>
        <dbReference type="Proteomes" id="UP001050975"/>
    </source>
</evidence>
<dbReference type="Gene3D" id="3.40.250.10">
    <property type="entry name" value="Rhodanese-like domain"/>
    <property type="match status" value="1"/>
</dbReference>
<comment type="catalytic activity">
    <reaction evidence="2">
        <text>thiosulfate + hydrogen cyanide = thiocyanate + sulfite + 2 H(+)</text>
        <dbReference type="Rhea" id="RHEA:16881"/>
        <dbReference type="ChEBI" id="CHEBI:15378"/>
        <dbReference type="ChEBI" id="CHEBI:17359"/>
        <dbReference type="ChEBI" id="CHEBI:18022"/>
        <dbReference type="ChEBI" id="CHEBI:18407"/>
        <dbReference type="ChEBI" id="CHEBI:33542"/>
        <dbReference type="EC" id="2.8.1.1"/>
    </reaction>
</comment>
<dbReference type="SMART" id="SM00450">
    <property type="entry name" value="RHOD"/>
    <property type="match status" value="1"/>
</dbReference>
<name>A0AAV3XN45_9CYAN</name>
<dbReference type="Proteomes" id="UP001050975">
    <property type="component" value="Unassembled WGS sequence"/>
</dbReference>
<protein>
    <recommendedName>
        <fullName evidence="3">Sulfurtransferase</fullName>
    </recommendedName>
</protein>
<dbReference type="PROSITE" id="PS00683">
    <property type="entry name" value="RHODANESE_2"/>
    <property type="match status" value="1"/>
</dbReference>
<comment type="caution">
    <text evidence="6">The sequence shown here is derived from an EMBL/GenBank/DDBJ whole genome shotgun (WGS) entry which is preliminary data.</text>
</comment>
<evidence type="ECO:0000256" key="2">
    <source>
        <dbReference type="ARBA" id="ARBA00047549"/>
    </source>
</evidence>
<reference evidence="6" key="1">
    <citation type="submission" date="2019-10" db="EMBL/GenBank/DDBJ databases">
        <title>Draft genome sequece of Microseira wollei NIES-4236.</title>
        <authorList>
            <person name="Yamaguchi H."/>
            <person name="Suzuki S."/>
            <person name="Kawachi M."/>
        </authorList>
    </citation>
    <scope>NUCLEOTIDE SEQUENCE</scope>
    <source>
        <strain evidence="6">NIES-4236</strain>
    </source>
</reference>
<organism evidence="6 7">
    <name type="scientific">Microseira wollei NIES-4236</name>
    <dbReference type="NCBI Taxonomy" id="2530354"/>
    <lineage>
        <taxon>Bacteria</taxon>
        <taxon>Bacillati</taxon>
        <taxon>Cyanobacteriota</taxon>
        <taxon>Cyanophyceae</taxon>
        <taxon>Oscillatoriophycideae</taxon>
        <taxon>Aerosakkonematales</taxon>
        <taxon>Aerosakkonemataceae</taxon>
        <taxon>Microseira</taxon>
    </lineage>
</organism>
<dbReference type="Pfam" id="PF00581">
    <property type="entry name" value="Rhodanese"/>
    <property type="match status" value="1"/>
</dbReference>
<dbReference type="GO" id="GO:0004792">
    <property type="term" value="F:thiosulfate-cyanide sulfurtransferase activity"/>
    <property type="evidence" value="ECO:0007669"/>
    <property type="project" value="UniProtKB-EC"/>
</dbReference>
<feature type="domain" description="Rhodanese" evidence="5">
    <location>
        <begin position="73"/>
        <end position="191"/>
    </location>
</feature>
<dbReference type="InterPro" id="IPR001307">
    <property type="entry name" value="Thiosulphate_STrfase_CS"/>
</dbReference>
<dbReference type="CDD" id="cd01449">
    <property type="entry name" value="TST_Repeat_2"/>
    <property type="match status" value="1"/>
</dbReference>
<dbReference type="PANTHER" id="PTHR43855:SF1">
    <property type="entry name" value="THIOSULFATE SULFURTRANSFERASE"/>
    <property type="match status" value="1"/>
</dbReference>
<dbReference type="InterPro" id="IPR001763">
    <property type="entry name" value="Rhodanese-like_dom"/>
</dbReference>
<sequence>MTGETPIPQELLENSIRPLQKTNSLTGETPIPQELLENSIRPLQKTNSLTGETPIPQELLENSISKSDSLMGRLRERILLDVRTPQEYNGEWFFNQPPQGTERAGHIPGAVHIDHTLTLNEDGTFKSRDELQTLFSSKGITADKEVFPYCAIGGRSGYTWFVLKYLLGYPNVRNYDGSWNEWSRLSDVAFASENLAG</sequence>
<evidence type="ECO:0000256" key="3">
    <source>
        <dbReference type="RuleBase" id="RU000507"/>
    </source>
</evidence>
<evidence type="ECO:0000259" key="5">
    <source>
        <dbReference type="PROSITE" id="PS50206"/>
    </source>
</evidence>
<dbReference type="AlphaFoldDB" id="A0AAV3XN45"/>
<evidence type="ECO:0000313" key="6">
    <source>
        <dbReference type="EMBL" id="GET41605.1"/>
    </source>
</evidence>